<reference evidence="1 2" key="1">
    <citation type="submission" date="2016-10" db="EMBL/GenBank/DDBJ databases">
        <authorList>
            <person name="de Groot N.N."/>
        </authorList>
    </citation>
    <scope>NUCLEOTIDE SEQUENCE [LARGE SCALE GENOMIC DNA]</scope>
    <source>
        <strain evidence="1 2">DSM 44149</strain>
    </source>
</reference>
<name>A0A1G9VR09_ALLAB</name>
<accession>A0A1G9VR09</accession>
<evidence type="ECO:0000313" key="1">
    <source>
        <dbReference type="EMBL" id="SDM74275.1"/>
    </source>
</evidence>
<sequence length="64" mass="6863">MIANSAASWSATGAVTTVRLLTKRKHTPTAEKAMFSAISATMDWPDRKLPIGMPTTSPMNPSTE</sequence>
<dbReference type="EMBL" id="LT629701">
    <property type="protein sequence ID" value="SDM74275.1"/>
    <property type="molecule type" value="Genomic_DNA"/>
</dbReference>
<evidence type="ECO:0000313" key="2">
    <source>
        <dbReference type="Proteomes" id="UP000183376"/>
    </source>
</evidence>
<gene>
    <name evidence="1" type="ORF">SAMN04489726_3168</name>
</gene>
<proteinExistence type="predicted"/>
<protein>
    <submittedName>
        <fullName evidence="1">Uncharacterized protein</fullName>
    </submittedName>
</protein>
<organism evidence="1 2">
    <name type="scientific">Allokutzneria albata</name>
    <name type="common">Kibdelosporangium albatum</name>
    <dbReference type="NCBI Taxonomy" id="211114"/>
    <lineage>
        <taxon>Bacteria</taxon>
        <taxon>Bacillati</taxon>
        <taxon>Actinomycetota</taxon>
        <taxon>Actinomycetes</taxon>
        <taxon>Pseudonocardiales</taxon>
        <taxon>Pseudonocardiaceae</taxon>
        <taxon>Allokutzneria</taxon>
    </lineage>
</organism>
<dbReference type="Proteomes" id="UP000183376">
    <property type="component" value="Chromosome I"/>
</dbReference>
<dbReference type="STRING" id="211114.SAMN04489726_3168"/>
<dbReference type="AlphaFoldDB" id="A0A1G9VR09"/>
<keyword evidence="2" id="KW-1185">Reference proteome</keyword>